<proteinExistence type="inferred from homology"/>
<sequence>YLFSGWASIALTTLMIRGCTVPLMINQLKASSKLAVSCIWFLFLPFIHSCIPYKMRPELEEIKDQMQNMISNMAEKVPSFKQGGTFWFTDLTTPDALYIFPIMTALGFLITVEEEEHLWRFVVVDKYGEGERLVDGENKKKEK</sequence>
<protein>
    <submittedName>
        <fullName evidence="6">Uncharacterized protein</fullName>
    </submittedName>
</protein>
<comment type="caution">
    <text evidence="6">The sequence shown here is derived from an EMBL/GenBank/DDBJ whole genome shotgun (WGS) entry which is preliminary data.</text>
</comment>
<dbReference type="PANTHER" id="PTHR12428:SF34">
    <property type="entry name" value="MITOCHONDRIAL INNER MEMBRANE PROTEIN OXA1-LIKE"/>
    <property type="match status" value="1"/>
</dbReference>
<dbReference type="GO" id="GO:0032979">
    <property type="term" value="P:protein insertion into mitochondrial inner membrane from matrix"/>
    <property type="evidence" value="ECO:0007669"/>
    <property type="project" value="TreeGrafter"/>
</dbReference>
<feature type="non-terminal residue" evidence="6">
    <location>
        <position position="1"/>
    </location>
</feature>
<comment type="similarity">
    <text evidence="2">Belongs to the OXA1/ALB3/YidC (TC 2.A.9.2) family.</text>
</comment>
<accession>A0A835LRN4</accession>
<keyword evidence="3" id="KW-0812">Transmembrane</keyword>
<evidence type="ECO:0000313" key="7">
    <source>
        <dbReference type="Proteomes" id="UP000631114"/>
    </source>
</evidence>
<name>A0A835LRN4_9MAGN</name>
<dbReference type="OrthoDB" id="1734619at2759"/>
<evidence type="ECO:0000256" key="5">
    <source>
        <dbReference type="ARBA" id="ARBA00023136"/>
    </source>
</evidence>
<dbReference type="Proteomes" id="UP000631114">
    <property type="component" value="Unassembled WGS sequence"/>
</dbReference>
<evidence type="ECO:0000256" key="1">
    <source>
        <dbReference type="ARBA" id="ARBA00004141"/>
    </source>
</evidence>
<dbReference type="EMBL" id="JADFTS010000006">
    <property type="protein sequence ID" value="KAF9602362.1"/>
    <property type="molecule type" value="Genomic_DNA"/>
</dbReference>
<keyword evidence="4" id="KW-1133">Transmembrane helix</keyword>
<evidence type="ECO:0000256" key="2">
    <source>
        <dbReference type="ARBA" id="ARBA00010583"/>
    </source>
</evidence>
<dbReference type="AlphaFoldDB" id="A0A835LRN4"/>
<evidence type="ECO:0000313" key="6">
    <source>
        <dbReference type="EMBL" id="KAF9602362.1"/>
    </source>
</evidence>
<evidence type="ECO:0000256" key="3">
    <source>
        <dbReference type="ARBA" id="ARBA00022692"/>
    </source>
</evidence>
<gene>
    <name evidence="6" type="ORF">IFM89_027036</name>
</gene>
<dbReference type="PANTHER" id="PTHR12428">
    <property type="entry name" value="OXA1"/>
    <property type="match status" value="1"/>
</dbReference>
<dbReference type="GO" id="GO:0032977">
    <property type="term" value="F:membrane insertase activity"/>
    <property type="evidence" value="ECO:0007669"/>
    <property type="project" value="InterPro"/>
</dbReference>
<keyword evidence="5" id="KW-0472">Membrane</keyword>
<reference evidence="6 7" key="1">
    <citation type="submission" date="2020-10" db="EMBL/GenBank/DDBJ databases">
        <title>The Coptis chinensis genome and diversification of protoberbering-type alkaloids.</title>
        <authorList>
            <person name="Wang B."/>
            <person name="Shu S."/>
            <person name="Song C."/>
            <person name="Liu Y."/>
        </authorList>
    </citation>
    <scope>NUCLEOTIDE SEQUENCE [LARGE SCALE GENOMIC DNA]</scope>
    <source>
        <strain evidence="6">HL-2020</strain>
        <tissue evidence="6">Leaf</tissue>
    </source>
</reference>
<keyword evidence="7" id="KW-1185">Reference proteome</keyword>
<comment type="subcellular location">
    <subcellularLocation>
        <location evidence="1">Membrane</location>
        <topology evidence="1">Multi-pass membrane protein</topology>
    </subcellularLocation>
</comment>
<dbReference type="GO" id="GO:0005743">
    <property type="term" value="C:mitochondrial inner membrane"/>
    <property type="evidence" value="ECO:0007669"/>
    <property type="project" value="TreeGrafter"/>
</dbReference>
<dbReference type="InterPro" id="IPR001708">
    <property type="entry name" value="YidC/ALB3/OXA1/COX18"/>
</dbReference>
<organism evidence="6 7">
    <name type="scientific">Coptis chinensis</name>
    <dbReference type="NCBI Taxonomy" id="261450"/>
    <lineage>
        <taxon>Eukaryota</taxon>
        <taxon>Viridiplantae</taxon>
        <taxon>Streptophyta</taxon>
        <taxon>Embryophyta</taxon>
        <taxon>Tracheophyta</taxon>
        <taxon>Spermatophyta</taxon>
        <taxon>Magnoliopsida</taxon>
        <taxon>Ranunculales</taxon>
        <taxon>Ranunculaceae</taxon>
        <taxon>Coptidoideae</taxon>
        <taxon>Coptis</taxon>
    </lineage>
</organism>
<evidence type="ECO:0000256" key="4">
    <source>
        <dbReference type="ARBA" id="ARBA00022989"/>
    </source>
</evidence>